<dbReference type="RefSeq" id="WP_207217838.1">
    <property type="nucleotide sequence ID" value="NZ_CP012672.1"/>
</dbReference>
<organism evidence="1 2">
    <name type="scientific">Sorangium cellulosum</name>
    <name type="common">Polyangium cellulosum</name>
    <dbReference type="NCBI Taxonomy" id="56"/>
    <lineage>
        <taxon>Bacteria</taxon>
        <taxon>Pseudomonadati</taxon>
        <taxon>Myxococcota</taxon>
        <taxon>Polyangia</taxon>
        <taxon>Polyangiales</taxon>
        <taxon>Polyangiaceae</taxon>
        <taxon>Sorangium</taxon>
    </lineage>
</organism>
<reference evidence="1 2" key="1">
    <citation type="submission" date="2015-09" db="EMBL/GenBank/DDBJ databases">
        <title>Sorangium comparison.</title>
        <authorList>
            <person name="Zaburannyi N."/>
            <person name="Bunk B."/>
            <person name="Overmann J."/>
            <person name="Mueller R."/>
        </authorList>
    </citation>
    <scope>NUCLEOTIDE SEQUENCE [LARGE SCALE GENOMIC DNA]</scope>
    <source>
        <strain evidence="1 2">So ce836</strain>
    </source>
</reference>
<dbReference type="Proteomes" id="UP000295497">
    <property type="component" value="Chromosome"/>
</dbReference>
<dbReference type="AlphaFoldDB" id="A0A4V0NFS8"/>
<sequence>MYGEVVRAGDVASGAALVDMAGADDLAVIVVNGLQEGDSRKPTLCIGTPDEIAACRAAAEGASGGRGAGGKAPAEGTGGGVDDGGCGCRVAAPAAAAASSAASFGCALGASLAARRRRR</sequence>
<proteinExistence type="predicted"/>
<evidence type="ECO:0000313" key="2">
    <source>
        <dbReference type="Proteomes" id="UP000295497"/>
    </source>
</evidence>
<protein>
    <submittedName>
        <fullName evidence="1">Uncharacterized protein</fullName>
    </submittedName>
</protein>
<dbReference type="EMBL" id="CP012672">
    <property type="protein sequence ID" value="AUX30722.1"/>
    <property type="molecule type" value="Genomic_DNA"/>
</dbReference>
<evidence type="ECO:0000313" key="1">
    <source>
        <dbReference type="EMBL" id="AUX30722.1"/>
    </source>
</evidence>
<accession>A0A4V0NFS8</accession>
<gene>
    <name evidence="1" type="ORF">SOCE836_028330</name>
</gene>
<name>A0A4V0NFS8_SORCE</name>